<dbReference type="GO" id="GO:0017056">
    <property type="term" value="F:structural constituent of nuclear pore"/>
    <property type="evidence" value="ECO:0007669"/>
    <property type="project" value="InterPro"/>
</dbReference>
<evidence type="ECO:0000256" key="2">
    <source>
        <dbReference type="ARBA" id="ARBA00010186"/>
    </source>
</evidence>
<reference evidence="5 6" key="1">
    <citation type="journal article" date="2013" name="Curr. Biol.">
        <title>The Genome of the Foraminiferan Reticulomyxa filosa.</title>
        <authorList>
            <person name="Glockner G."/>
            <person name="Hulsmann N."/>
            <person name="Schleicher M."/>
            <person name="Noegel A.A."/>
            <person name="Eichinger L."/>
            <person name="Gallinger C."/>
            <person name="Pawlowski J."/>
            <person name="Sierra R."/>
            <person name="Euteneuer U."/>
            <person name="Pillet L."/>
            <person name="Moustafa A."/>
            <person name="Platzer M."/>
            <person name="Groth M."/>
            <person name="Szafranski K."/>
            <person name="Schliwa M."/>
        </authorList>
    </citation>
    <scope>NUCLEOTIDE SEQUENCE [LARGE SCALE GENOMIC DNA]</scope>
</reference>
<dbReference type="GO" id="GO:0016973">
    <property type="term" value="P:poly(A)+ mRNA export from nucleus"/>
    <property type="evidence" value="ECO:0007669"/>
    <property type="project" value="TreeGrafter"/>
</dbReference>
<name>X6MNA4_RETFI</name>
<dbReference type="PANTHER" id="PTHR11225">
    <property type="entry name" value="NUCLEAR PORE COMPLEX PROTEIN NUP93 NUCLEOPORIN NUP93 DEAD EYE PROTEIN"/>
    <property type="match status" value="1"/>
</dbReference>
<organism evidence="5 6">
    <name type="scientific">Reticulomyxa filosa</name>
    <dbReference type="NCBI Taxonomy" id="46433"/>
    <lineage>
        <taxon>Eukaryota</taxon>
        <taxon>Sar</taxon>
        <taxon>Rhizaria</taxon>
        <taxon>Retaria</taxon>
        <taxon>Foraminifera</taxon>
        <taxon>Monothalamids</taxon>
        <taxon>Reticulomyxidae</taxon>
        <taxon>Reticulomyxa</taxon>
    </lineage>
</organism>
<keyword evidence="4" id="KW-0906">Nuclear pore complex</keyword>
<comment type="subcellular location">
    <subcellularLocation>
        <location evidence="1">Nucleus envelope</location>
    </subcellularLocation>
    <subcellularLocation>
        <location evidence="4">Nucleus</location>
        <location evidence="4">Nuclear pore complex</location>
    </subcellularLocation>
</comment>
<evidence type="ECO:0000313" key="5">
    <source>
        <dbReference type="EMBL" id="ETO15156.1"/>
    </source>
</evidence>
<keyword evidence="4" id="KW-0813">Transport</keyword>
<dbReference type="GO" id="GO:0005643">
    <property type="term" value="C:nuclear pore"/>
    <property type="evidence" value="ECO:0007669"/>
    <property type="project" value="UniProtKB-SubCell"/>
</dbReference>
<keyword evidence="4" id="KW-0811">Translocation</keyword>
<evidence type="ECO:0000256" key="3">
    <source>
        <dbReference type="ARBA" id="ARBA00023242"/>
    </source>
</evidence>
<evidence type="ECO:0000256" key="1">
    <source>
        <dbReference type="ARBA" id="ARBA00004259"/>
    </source>
</evidence>
<comment type="similarity">
    <text evidence="2 4">Belongs to the nucleoporin interacting component (NIC) family.</text>
</comment>
<dbReference type="OrthoDB" id="1918363at2759"/>
<dbReference type="PANTHER" id="PTHR11225:SF4">
    <property type="entry name" value="NUCLEAR PORE COMPLEX PROTEIN NUP93"/>
    <property type="match status" value="1"/>
</dbReference>
<dbReference type="InterPro" id="IPR007231">
    <property type="entry name" value="Nucleoporin_int_Nup93/Nic96"/>
</dbReference>
<proteinExistence type="inferred from homology"/>
<keyword evidence="4" id="KW-0509">mRNA transport</keyword>
<dbReference type="AlphaFoldDB" id="X6MNA4"/>
<gene>
    <name evidence="5" type="ORF">RFI_22211</name>
</gene>
<keyword evidence="4" id="KW-0472">Membrane</keyword>
<evidence type="ECO:0000313" key="6">
    <source>
        <dbReference type="Proteomes" id="UP000023152"/>
    </source>
</evidence>
<keyword evidence="3 4" id="KW-0539">Nucleus</keyword>
<dbReference type="EMBL" id="ASPP01019424">
    <property type="protein sequence ID" value="ETO15156.1"/>
    <property type="molecule type" value="Genomic_DNA"/>
</dbReference>
<dbReference type="GO" id="GO:0006606">
    <property type="term" value="P:protein import into nucleus"/>
    <property type="evidence" value="ECO:0007669"/>
    <property type="project" value="TreeGrafter"/>
</dbReference>
<dbReference type="Proteomes" id="UP000023152">
    <property type="component" value="Unassembled WGS sequence"/>
</dbReference>
<keyword evidence="4" id="KW-0653">Protein transport</keyword>
<sequence length="332" mass="38976">CVCVKENTIKAALQSLLEQMPQLEEWKKQGSDNKAESGMALVEKLSQRAIALDEAVWKRLVEEYKSKKKPKKKSGNDKNKTKADPFELVIYSLLAKVYRPFNDVELQDFGIAVVIETIEDFLWYKLSTLYDEANALPEWLLRSNDNNNNNNDKQQRQKRYTPWTLAHLQQWVMEEGEEIAIQQDNWLLYPLWLLQTQQFEKSVLVLLQQQQQRRRSLESLHLGIALRYYGLLHVTEDYLLAPFPSRSRHSSSVVSLHSLLHSVALRLLLLDPFYSFHYLFILDEQSFAPFQSRMSKSKSKEEQTLEYIRTSSSCQFGFQIFILLLLLLLFRH</sequence>
<evidence type="ECO:0000256" key="4">
    <source>
        <dbReference type="RuleBase" id="RU364035"/>
    </source>
</evidence>
<protein>
    <recommendedName>
        <fullName evidence="4">Nuclear pore protein</fullName>
    </recommendedName>
</protein>
<comment type="caution">
    <text evidence="5">The sequence shown here is derived from an EMBL/GenBank/DDBJ whole genome shotgun (WGS) entry which is preliminary data.</text>
</comment>
<feature type="non-terminal residue" evidence="5">
    <location>
        <position position="1"/>
    </location>
</feature>
<accession>X6MNA4</accession>
<dbReference type="Pfam" id="PF04097">
    <property type="entry name" value="Nic96"/>
    <property type="match status" value="1"/>
</dbReference>
<keyword evidence="6" id="KW-1185">Reference proteome</keyword>